<proteinExistence type="predicted"/>
<gene>
    <name evidence="1" type="ORF">M9H77_33441</name>
</gene>
<evidence type="ECO:0000313" key="1">
    <source>
        <dbReference type="EMBL" id="KAI5647436.1"/>
    </source>
</evidence>
<dbReference type="EMBL" id="CM044708">
    <property type="protein sequence ID" value="KAI5647436.1"/>
    <property type="molecule type" value="Genomic_DNA"/>
</dbReference>
<accession>A0ACB9ZIH4</accession>
<evidence type="ECO:0000313" key="2">
    <source>
        <dbReference type="Proteomes" id="UP001060085"/>
    </source>
</evidence>
<protein>
    <submittedName>
        <fullName evidence="1">Uncharacterized protein</fullName>
    </submittedName>
</protein>
<sequence length="153" mass="16908">MSSSINVTYFVLLFIVFLASFSCNARLLDDVSMKTLTRDHSQITTTKHNEKSNVGRVSSIEAVETSSSSLQNKSDDEEIITKKKRSISSSSADDADDEKTNLEVKEASGPVSMKGINGKSLTWKLPKKKQGEKQQPGFNLDYAPPKVHPPHHN</sequence>
<keyword evidence="2" id="KW-1185">Reference proteome</keyword>
<comment type="caution">
    <text evidence="1">The sequence shown here is derived from an EMBL/GenBank/DDBJ whole genome shotgun (WGS) entry which is preliminary data.</text>
</comment>
<name>A0ACB9ZIH4_CATRO</name>
<organism evidence="1 2">
    <name type="scientific">Catharanthus roseus</name>
    <name type="common">Madagascar periwinkle</name>
    <name type="synonym">Vinca rosea</name>
    <dbReference type="NCBI Taxonomy" id="4058"/>
    <lineage>
        <taxon>Eukaryota</taxon>
        <taxon>Viridiplantae</taxon>
        <taxon>Streptophyta</taxon>
        <taxon>Embryophyta</taxon>
        <taxon>Tracheophyta</taxon>
        <taxon>Spermatophyta</taxon>
        <taxon>Magnoliopsida</taxon>
        <taxon>eudicotyledons</taxon>
        <taxon>Gunneridae</taxon>
        <taxon>Pentapetalae</taxon>
        <taxon>asterids</taxon>
        <taxon>lamiids</taxon>
        <taxon>Gentianales</taxon>
        <taxon>Apocynaceae</taxon>
        <taxon>Rauvolfioideae</taxon>
        <taxon>Vinceae</taxon>
        <taxon>Catharanthinae</taxon>
        <taxon>Catharanthus</taxon>
    </lineage>
</organism>
<dbReference type="Proteomes" id="UP001060085">
    <property type="component" value="Linkage Group LG08"/>
</dbReference>
<reference evidence="2" key="1">
    <citation type="journal article" date="2023" name="Nat. Plants">
        <title>Single-cell RNA sequencing provides a high-resolution roadmap for understanding the multicellular compartmentation of specialized metabolism.</title>
        <authorList>
            <person name="Sun S."/>
            <person name="Shen X."/>
            <person name="Li Y."/>
            <person name="Li Y."/>
            <person name="Wang S."/>
            <person name="Li R."/>
            <person name="Zhang H."/>
            <person name="Shen G."/>
            <person name="Guo B."/>
            <person name="Wei J."/>
            <person name="Xu J."/>
            <person name="St-Pierre B."/>
            <person name="Chen S."/>
            <person name="Sun C."/>
        </authorList>
    </citation>
    <scope>NUCLEOTIDE SEQUENCE [LARGE SCALE GENOMIC DNA]</scope>
</reference>